<evidence type="ECO:0000313" key="6">
    <source>
        <dbReference type="EMBL" id="KAG7288638.1"/>
    </source>
</evidence>
<name>A0AAD4F0I6_9PEZI</name>
<dbReference type="GO" id="GO:0070181">
    <property type="term" value="F:small ribosomal subunit rRNA binding"/>
    <property type="evidence" value="ECO:0007669"/>
    <property type="project" value="TreeGrafter"/>
</dbReference>
<dbReference type="PANTHER" id="PTHR13479">
    <property type="entry name" value="30S RIBOSOMAL PROTEIN S18"/>
    <property type="match status" value="1"/>
</dbReference>
<gene>
    <name evidence="6" type="ORF">NEMBOFW57_004992</name>
</gene>
<dbReference type="SUPFAM" id="SSF46911">
    <property type="entry name" value="Ribosomal protein S18"/>
    <property type="match status" value="1"/>
</dbReference>
<organism evidence="6 7">
    <name type="scientific">Staphylotrichum longicolle</name>
    <dbReference type="NCBI Taxonomy" id="669026"/>
    <lineage>
        <taxon>Eukaryota</taxon>
        <taxon>Fungi</taxon>
        <taxon>Dikarya</taxon>
        <taxon>Ascomycota</taxon>
        <taxon>Pezizomycotina</taxon>
        <taxon>Sordariomycetes</taxon>
        <taxon>Sordariomycetidae</taxon>
        <taxon>Sordariales</taxon>
        <taxon>Chaetomiaceae</taxon>
        <taxon>Staphylotrichum</taxon>
    </lineage>
</organism>
<dbReference type="GO" id="GO:0005763">
    <property type="term" value="C:mitochondrial small ribosomal subunit"/>
    <property type="evidence" value="ECO:0007669"/>
    <property type="project" value="TreeGrafter"/>
</dbReference>
<evidence type="ECO:0000256" key="3">
    <source>
        <dbReference type="ARBA" id="ARBA00023274"/>
    </source>
</evidence>
<feature type="compositionally biased region" description="Low complexity" evidence="5">
    <location>
        <begin position="73"/>
        <end position="85"/>
    </location>
</feature>
<proteinExistence type="inferred from homology"/>
<dbReference type="Proteomes" id="UP001197093">
    <property type="component" value="Unassembled WGS sequence"/>
</dbReference>
<feature type="compositionally biased region" description="Low complexity" evidence="5">
    <location>
        <begin position="17"/>
        <end position="27"/>
    </location>
</feature>
<evidence type="ECO:0000256" key="4">
    <source>
        <dbReference type="ARBA" id="ARBA00035264"/>
    </source>
</evidence>
<reference evidence="6" key="1">
    <citation type="submission" date="2023-02" db="EMBL/GenBank/DDBJ databases">
        <authorList>
            <person name="Palmer J.M."/>
        </authorList>
    </citation>
    <scope>NUCLEOTIDE SEQUENCE</scope>
    <source>
        <strain evidence="6">FW57</strain>
    </source>
</reference>
<evidence type="ECO:0000313" key="7">
    <source>
        <dbReference type="Proteomes" id="UP001197093"/>
    </source>
</evidence>
<dbReference type="InterPro" id="IPR036870">
    <property type="entry name" value="Ribosomal_bS18_sf"/>
</dbReference>
<feature type="region of interest" description="Disordered" evidence="5">
    <location>
        <begin position="17"/>
        <end position="117"/>
    </location>
</feature>
<keyword evidence="2" id="KW-0689">Ribosomal protein</keyword>
<dbReference type="InterPro" id="IPR001648">
    <property type="entry name" value="Ribosomal_bS18"/>
</dbReference>
<feature type="compositionally biased region" description="Low complexity" evidence="5">
    <location>
        <begin position="49"/>
        <end position="65"/>
    </location>
</feature>
<comment type="similarity">
    <text evidence="1">Belongs to the bacterial ribosomal protein bS18 family.</text>
</comment>
<keyword evidence="7" id="KW-1185">Reference proteome</keyword>
<dbReference type="Pfam" id="PF01084">
    <property type="entry name" value="Ribosomal_S18"/>
    <property type="match status" value="1"/>
</dbReference>
<protein>
    <recommendedName>
        <fullName evidence="4">Small ribosomal subunit protein bS18m</fullName>
    </recommendedName>
</protein>
<accession>A0AAD4F0I6</accession>
<evidence type="ECO:0000256" key="1">
    <source>
        <dbReference type="ARBA" id="ARBA00005589"/>
    </source>
</evidence>
<dbReference type="GO" id="GO:0032543">
    <property type="term" value="P:mitochondrial translation"/>
    <property type="evidence" value="ECO:0007669"/>
    <property type="project" value="TreeGrafter"/>
</dbReference>
<dbReference type="AlphaFoldDB" id="A0AAD4F0I6"/>
<dbReference type="PANTHER" id="PTHR13479:SF40">
    <property type="entry name" value="SMALL RIBOSOMAL SUBUNIT PROTEIN BS18M"/>
    <property type="match status" value="1"/>
</dbReference>
<sequence>MSCRQWLSSAARQCQSALAQQPQQPRAFSTSASVESFRRIFPDNKARPQDGSAPSSSGSSSSRQASFRRTFPNSNRSAAGRGSRSTNPNEALHGLVSDGMERGGPLSPEEQRQVMKQQSTQYHVKDFRANAVTENYVRQMPRRWRTGDVYAPRDMSPYEMSKWRQGKSPDTDVVDVLGFNPLDNYKNFSIISEFITPMGRIKHSVDTGLRPVNQRKMAKAIRRAIGMGLHPSVHKHPEILRFGRHGVPTASVPTPTDLSQTRL</sequence>
<dbReference type="EMBL" id="JAHCVI010000002">
    <property type="protein sequence ID" value="KAG7288638.1"/>
    <property type="molecule type" value="Genomic_DNA"/>
</dbReference>
<dbReference type="FunFam" id="4.10.640.10:FF:000013">
    <property type="entry name" value="37S ribosomal protein S18"/>
    <property type="match status" value="1"/>
</dbReference>
<feature type="compositionally biased region" description="Basic and acidic residues" evidence="5">
    <location>
        <begin position="36"/>
        <end position="48"/>
    </location>
</feature>
<keyword evidence="3" id="KW-0687">Ribonucleoprotein</keyword>
<evidence type="ECO:0000256" key="5">
    <source>
        <dbReference type="SAM" id="MobiDB-lite"/>
    </source>
</evidence>
<evidence type="ECO:0000256" key="2">
    <source>
        <dbReference type="ARBA" id="ARBA00022980"/>
    </source>
</evidence>
<dbReference type="Gene3D" id="4.10.640.10">
    <property type="entry name" value="Ribosomal protein S18"/>
    <property type="match status" value="1"/>
</dbReference>
<comment type="caution">
    <text evidence="6">The sequence shown here is derived from an EMBL/GenBank/DDBJ whole genome shotgun (WGS) entry which is preliminary data.</text>
</comment>
<dbReference type="GO" id="GO:0003735">
    <property type="term" value="F:structural constituent of ribosome"/>
    <property type="evidence" value="ECO:0007669"/>
    <property type="project" value="InterPro"/>
</dbReference>